<reference evidence="1 2" key="2">
    <citation type="journal article" date="2018" name="Nature">
        <title>Mutant phenotypes for thousands of bacterial genes of unknown function.</title>
        <authorList>
            <person name="Price M.N."/>
            <person name="Wetmore K.M."/>
            <person name="Waters R.J."/>
            <person name="Callaghan M."/>
            <person name="Ray J."/>
            <person name="Liu H."/>
            <person name="Kuehl J.V."/>
            <person name="Melnyk R.A."/>
            <person name="Lamson J.S."/>
            <person name="Suh Y."/>
            <person name="Carlson H.K."/>
            <person name="Esquivel Z."/>
            <person name="Sadeeshkumar H."/>
            <person name="Chakraborty R."/>
            <person name="Zane G.M."/>
            <person name="Rubin B.E."/>
            <person name="Wall J.D."/>
            <person name="Visel A."/>
            <person name="Bristow J."/>
            <person name="Blow M.J."/>
            <person name="Arkin A.P."/>
            <person name="Deutschbauer A.M."/>
        </authorList>
    </citation>
    <scope>NUCLEOTIDE SEQUENCE [LARGE SCALE GENOMIC DNA]</scope>
    <source>
        <strain evidence="1 2">FW300-N1B4</strain>
    </source>
</reference>
<dbReference type="RefSeq" id="WP_063340673.1">
    <property type="nucleotide sequence ID" value="NZ_LUKJ01000002.1"/>
</dbReference>
<protein>
    <submittedName>
        <fullName evidence="1">Uncharacterized protein</fullName>
    </submittedName>
</protein>
<reference evidence="2" key="1">
    <citation type="submission" date="2016-03" db="EMBL/GenBank/DDBJ databases">
        <authorList>
            <person name="Ray J."/>
            <person name="Price M."/>
            <person name="Deutschbauer A."/>
        </authorList>
    </citation>
    <scope>NUCLEOTIDE SEQUENCE [LARGE SCALE GENOMIC DNA]</scope>
    <source>
        <strain evidence="2">FW300-N1B4</strain>
    </source>
</reference>
<dbReference type="OrthoDB" id="6933878at2"/>
<proteinExistence type="predicted"/>
<comment type="caution">
    <text evidence="1">The sequence shown here is derived from an EMBL/GenBank/DDBJ whole genome shotgun (WGS) entry which is preliminary data.</text>
</comment>
<sequence>MQFTTIDSDKESLQRAYGPCANSVLDQMSFLVGRIIGGEPVAWAVRAYANGLLVPVPAVFNPAVLTELHLRQTFHKAITRAAEAFVHATNGGELPEEVVSACKDAEDFCRLTLVN</sequence>
<dbReference type="Proteomes" id="UP000076489">
    <property type="component" value="Unassembled WGS sequence"/>
</dbReference>
<organism evidence="1 2">
    <name type="scientific">Pseudomonas fluorescens</name>
    <dbReference type="NCBI Taxonomy" id="294"/>
    <lineage>
        <taxon>Bacteria</taxon>
        <taxon>Pseudomonadati</taxon>
        <taxon>Pseudomonadota</taxon>
        <taxon>Gammaproteobacteria</taxon>
        <taxon>Pseudomonadales</taxon>
        <taxon>Pseudomonadaceae</taxon>
        <taxon>Pseudomonas</taxon>
    </lineage>
</organism>
<dbReference type="EMBL" id="LUKJ01000002">
    <property type="protein sequence ID" value="KZN20627.1"/>
    <property type="molecule type" value="Genomic_DNA"/>
</dbReference>
<dbReference type="AlphaFoldDB" id="A0A161ZA87"/>
<evidence type="ECO:0000313" key="2">
    <source>
        <dbReference type="Proteomes" id="UP000076489"/>
    </source>
</evidence>
<name>A0A161ZA87_PSEFL</name>
<evidence type="ECO:0000313" key="1">
    <source>
        <dbReference type="EMBL" id="KZN20627.1"/>
    </source>
</evidence>
<accession>A0A161ZA87</accession>
<gene>
    <name evidence="1" type="ORF">A1D17_03555</name>
</gene>